<dbReference type="CDD" id="cd04301">
    <property type="entry name" value="NAT_SF"/>
    <property type="match status" value="1"/>
</dbReference>
<evidence type="ECO:0000256" key="2">
    <source>
        <dbReference type="ARBA" id="ARBA00023315"/>
    </source>
</evidence>
<reference evidence="4 5" key="1">
    <citation type="submission" date="2018-05" db="EMBL/GenBank/DDBJ databases">
        <title>Zavarzinia sp. HR-AS.</title>
        <authorList>
            <person name="Lee Y."/>
            <person name="Jeon C.O."/>
        </authorList>
    </citation>
    <scope>NUCLEOTIDE SEQUENCE [LARGE SCALE GENOMIC DNA]</scope>
    <source>
        <strain evidence="4 5">HR-AS</strain>
    </source>
</reference>
<dbReference type="InterPro" id="IPR000182">
    <property type="entry name" value="GNAT_dom"/>
</dbReference>
<dbReference type="Gene3D" id="3.40.630.30">
    <property type="match status" value="1"/>
</dbReference>
<evidence type="ECO:0000313" key="5">
    <source>
        <dbReference type="Proteomes" id="UP000245461"/>
    </source>
</evidence>
<dbReference type="OrthoDB" id="9805924at2"/>
<name>A0A317EC19_9PROT</name>
<dbReference type="InterPro" id="IPR016181">
    <property type="entry name" value="Acyl_CoA_acyltransferase"/>
</dbReference>
<keyword evidence="5" id="KW-1185">Reference proteome</keyword>
<accession>A0A317EC19</accession>
<gene>
    <name evidence="4" type="ORF">DKG74_09135</name>
</gene>
<protein>
    <submittedName>
        <fullName evidence="4">GNAT family N-acetyltransferase</fullName>
    </submittedName>
</protein>
<comment type="caution">
    <text evidence="4">The sequence shown here is derived from an EMBL/GenBank/DDBJ whole genome shotgun (WGS) entry which is preliminary data.</text>
</comment>
<evidence type="ECO:0000256" key="1">
    <source>
        <dbReference type="ARBA" id="ARBA00022679"/>
    </source>
</evidence>
<dbReference type="GO" id="GO:0008080">
    <property type="term" value="F:N-acetyltransferase activity"/>
    <property type="evidence" value="ECO:0007669"/>
    <property type="project" value="TreeGrafter"/>
</dbReference>
<dbReference type="InterPro" id="IPR051016">
    <property type="entry name" value="Diverse_Substrate_AcTransf"/>
</dbReference>
<dbReference type="PANTHER" id="PTHR10545:SF42">
    <property type="entry name" value="ACETYLTRANSFERASE"/>
    <property type="match status" value="1"/>
</dbReference>
<keyword evidence="1 4" id="KW-0808">Transferase</keyword>
<keyword evidence="2" id="KW-0012">Acyltransferase</keyword>
<dbReference type="RefSeq" id="WP_109904934.1">
    <property type="nucleotide sequence ID" value="NZ_QGLE01000004.1"/>
</dbReference>
<dbReference type="SUPFAM" id="SSF55729">
    <property type="entry name" value="Acyl-CoA N-acyltransferases (Nat)"/>
    <property type="match status" value="1"/>
</dbReference>
<dbReference type="EMBL" id="QGLE01000004">
    <property type="protein sequence ID" value="PWR24271.1"/>
    <property type="molecule type" value="Genomic_DNA"/>
</dbReference>
<evidence type="ECO:0000313" key="4">
    <source>
        <dbReference type="EMBL" id="PWR24271.1"/>
    </source>
</evidence>
<evidence type="ECO:0000259" key="3">
    <source>
        <dbReference type="PROSITE" id="PS51186"/>
    </source>
</evidence>
<sequence length="147" mass="16737">MTLNIRDAGPADEAAWRGLWGQYVDFYRAAVPEAVTATTWSRILDPLVPVFCRLAEVEGEIAGFAVGVVHARTWSIEPILYLEDLYVVPRVRGRNIGHALIEDLMALCRHHGWGQLYWHTEGDNARARRLYDRFAPADGYVRYRIAP</sequence>
<dbReference type="PROSITE" id="PS51186">
    <property type="entry name" value="GNAT"/>
    <property type="match status" value="1"/>
</dbReference>
<dbReference type="Pfam" id="PF00583">
    <property type="entry name" value="Acetyltransf_1"/>
    <property type="match status" value="1"/>
</dbReference>
<dbReference type="AlphaFoldDB" id="A0A317EC19"/>
<dbReference type="Proteomes" id="UP000245461">
    <property type="component" value="Unassembled WGS sequence"/>
</dbReference>
<dbReference type="PANTHER" id="PTHR10545">
    <property type="entry name" value="DIAMINE N-ACETYLTRANSFERASE"/>
    <property type="match status" value="1"/>
</dbReference>
<proteinExistence type="predicted"/>
<organism evidence="4 5">
    <name type="scientific">Zavarzinia aquatilis</name>
    <dbReference type="NCBI Taxonomy" id="2211142"/>
    <lineage>
        <taxon>Bacteria</taxon>
        <taxon>Pseudomonadati</taxon>
        <taxon>Pseudomonadota</taxon>
        <taxon>Alphaproteobacteria</taxon>
        <taxon>Rhodospirillales</taxon>
        <taxon>Zavarziniaceae</taxon>
        <taxon>Zavarzinia</taxon>
    </lineage>
</organism>
<feature type="domain" description="N-acetyltransferase" evidence="3">
    <location>
        <begin position="3"/>
        <end position="147"/>
    </location>
</feature>